<organism evidence="1 2">
    <name type="scientific">Cronobacter phage A24</name>
    <dbReference type="NCBI Taxonomy" id="2795745"/>
    <lineage>
        <taxon>Viruses</taxon>
        <taxon>Duplodnaviria</taxon>
        <taxon>Heunggongvirae</taxon>
        <taxon>Uroviricota</taxon>
        <taxon>Caudoviricetes</taxon>
        <taxon>Grimontviridae</taxon>
        <taxon>Crifsvirus</taxon>
        <taxon>Crifsvirus A24</taxon>
    </lineage>
</organism>
<dbReference type="GeneID" id="77948153"/>
<sequence length="580" mass="66185">MTIMRLRNVGKTGVTTDIPPYDLTPSDWSWANNVRFEANRVQKIGGAKAALLRDMPQEIPLGVVQQPITESLVYGTWDPATNKGSIYRAEGVSHKNISKLVSEGGTEQVRYDVEPGEPWEYTTLSNTVIFNTNKSDPQGIAPNEKNFHDLPGWGQPKKAGGAKIDWKTNRIRAYKTYLLCMGITEAGINYPQRVRWSNTAYVGTLPPDWIEDDETKDGGFNDLTDSQSHIIDGRPLRDSFVIYTNRDTFIMDYVGGTMVFNFRKIFSDSGILAANCCVEFEGQHFVISEEDIFVHNGSTRQSVATGRIKDYLMKQISSTNFNATRVYSYPTRKEIWITYVSTNAPAAVAGSAPEDKYACDKAAIWSWEYNTWTFADLPNIYDIALGISPETDSRTWENYDPSGVNDYAWNSEDIQEDVWNQYAQTFTRHQMFGASMDRCFYMLDTGYKQDYYDYTKIGGPGWNPLDPAKTTVTSRPVYCEVRRDALDFDEQEPDISYHKWWRTIYPQMGGKGTVRFFIGGSNSPNGSPVWDSWQDFDIETDHKVDCFSNYRYPAIRILDTAEGEWNMIGYDVDYFREGNR</sequence>
<evidence type="ECO:0000313" key="2">
    <source>
        <dbReference type="Proteomes" id="UP000595896"/>
    </source>
</evidence>
<protein>
    <submittedName>
        <fullName evidence="1">Uncharacterized protein</fullName>
    </submittedName>
</protein>
<keyword evidence="2" id="KW-1185">Reference proteome</keyword>
<dbReference type="EMBL" id="MW343794">
    <property type="protein sequence ID" value="QQG33643.1"/>
    <property type="molecule type" value="Genomic_DNA"/>
</dbReference>
<evidence type="ECO:0000313" key="1">
    <source>
        <dbReference type="EMBL" id="QQG33643.1"/>
    </source>
</evidence>
<dbReference type="RefSeq" id="YP_010671891.1">
    <property type="nucleotide sequence ID" value="NC_070973.1"/>
</dbReference>
<proteinExistence type="predicted"/>
<accession>A0A7T5QXM9</accession>
<reference evidence="1 2" key="1">
    <citation type="submission" date="2020-12" db="EMBL/GenBank/DDBJ databases">
        <authorList>
            <person name="Luo D."/>
            <person name="Li C."/>
            <person name="Zeng H."/>
        </authorList>
    </citation>
    <scope>NUCLEOTIDE SEQUENCE [LARGE SCALE GENOMIC DNA]</scope>
</reference>
<name>A0A7T5QXM9_9CAUD</name>
<dbReference type="KEGG" id="vg:77948153"/>
<dbReference type="Proteomes" id="UP000595896">
    <property type="component" value="Segment"/>
</dbReference>